<dbReference type="GO" id="GO:0016301">
    <property type="term" value="F:kinase activity"/>
    <property type="evidence" value="ECO:0007669"/>
    <property type="project" value="UniProtKB-KW"/>
</dbReference>
<feature type="region of interest" description="Disordered" evidence="7">
    <location>
        <begin position="1486"/>
        <end position="1550"/>
    </location>
</feature>
<evidence type="ECO:0000256" key="7">
    <source>
        <dbReference type="SAM" id="MobiDB-lite"/>
    </source>
</evidence>
<feature type="transmembrane region" description="Helical" evidence="8">
    <location>
        <begin position="119"/>
        <end position="140"/>
    </location>
</feature>
<keyword evidence="6" id="KW-0067">ATP-binding</keyword>
<feature type="transmembrane region" description="Helical" evidence="8">
    <location>
        <begin position="333"/>
        <end position="354"/>
    </location>
</feature>
<feature type="region of interest" description="Disordered" evidence="7">
    <location>
        <begin position="2191"/>
        <end position="2226"/>
    </location>
</feature>
<comment type="caution">
    <text evidence="10">The sequence shown here is derived from an EMBL/GenBank/DDBJ whole genome shotgun (WGS) entry which is preliminary data.</text>
</comment>
<feature type="region of interest" description="Disordered" evidence="7">
    <location>
        <begin position="1876"/>
        <end position="1904"/>
    </location>
</feature>
<dbReference type="Pfam" id="PF25474">
    <property type="entry name" value="TPR_TmcB"/>
    <property type="match status" value="1"/>
</dbReference>
<evidence type="ECO:0000256" key="1">
    <source>
        <dbReference type="ARBA" id="ARBA00022543"/>
    </source>
</evidence>
<keyword evidence="8" id="KW-0812">Transmembrane</keyword>
<dbReference type="Proteomes" id="UP000722791">
    <property type="component" value="Unassembled WGS sequence"/>
</dbReference>
<evidence type="ECO:0000256" key="3">
    <source>
        <dbReference type="ARBA" id="ARBA00022679"/>
    </source>
</evidence>
<keyword evidence="5" id="KW-0418">Kinase</keyword>
<dbReference type="InterPro" id="IPR035965">
    <property type="entry name" value="PAS-like_dom_sf"/>
</dbReference>
<feature type="compositionally biased region" description="Pro residues" evidence="7">
    <location>
        <begin position="1393"/>
        <end position="1403"/>
    </location>
</feature>
<keyword evidence="8" id="KW-1133">Transmembrane helix</keyword>
<name>A0A8J4CLI1_9CHLO</name>
<evidence type="ECO:0000256" key="6">
    <source>
        <dbReference type="ARBA" id="ARBA00022840"/>
    </source>
</evidence>
<keyword evidence="1" id="KW-0600">Photoreceptor protein</keyword>
<feature type="transmembrane region" description="Helical" evidence="8">
    <location>
        <begin position="206"/>
        <end position="227"/>
    </location>
</feature>
<feature type="transmembrane region" description="Helical" evidence="8">
    <location>
        <begin position="2403"/>
        <end position="2425"/>
    </location>
</feature>
<feature type="transmembrane region" description="Helical" evidence="8">
    <location>
        <begin position="272"/>
        <end position="289"/>
    </location>
</feature>
<feature type="compositionally biased region" description="Polar residues" evidence="7">
    <location>
        <begin position="1406"/>
        <end position="1419"/>
    </location>
</feature>
<keyword evidence="4" id="KW-0547">Nucleotide-binding</keyword>
<dbReference type="GO" id="GO:0009881">
    <property type="term" value="F:photoreceptor activity"/>
    <property type="evidence" value="ECO:0007669"/>
    <property type="project" value="UniProtKB-KW"/>
</dbReference>
<keyword evidence="1" id="KW-0675">Receptor</keyword>
<feature type="compositionally biased region" description="Low complexity" evidence="7">
    <location>
        <begin position="2212"/>
        <end position="2225"/>
    </location>
</feature>
<dbReference type="Pfam" id="PF13426">
    <property type="entry name" value="PAS_9"/>
    <property type="match status" value="1"/>
</dbReference>
<evidence type="ECO:0000256" key="8">
    <source>
        <dbReference type="SAM" id="Phobius"/>
    </source>
</evidence>
<feature type="compositionally biased region" description="Acidic residues" evidence="7">
    <location>
        <begin position="2194"/>
        <end position="2205"/>
    </location>
</feature>
<feature type="transmembrane region" description="Helical" evidence="8">
    <location>
        <begin position="1933"/>
        <end position="1953"/>
    </location>
</feature>
<feature type="region of interest" description="Disordered" evidence="7">
    <location>
        <begin position="2264"/>
        <end position="2290"/>
    </location>
</feature>
<dbReference type="InterPro" id="IPR000014">
    <property type="entry name" value="PAS"/>
</dbReference>
<keyword evidence="1" id="KW-0157">Chromophore</keyword>
<dbReference type="CDD" id="cd00130">
    <property type="entry name" value="PAS"/>
    <property type="match status" value="1"/>
</dbReference>
<feature type="transmembrane region" description="Helical" evidence="8">
    <location>
        <begin position="295"/>
        <end position="321"/>
    </location>
</feature>
<evidence type="ECO:0000256" key="5">
    <source>
        <dbReference type="ARBA" id="ARBA00022777"/>
    </source>
</evidence>
<keyword evidence="2" id="KW-0716">Sensory transduction</keyword>
<keyword evidence="3" id="KW-0808">Transferase</keyword>
<feature type="compositionally biased region" description="Basic residues" evidence="7">
    <location>
        <begin position="1795"/>
        <end position="1809"/>
    </location>
</feature>
<dbReference type="EMBL" id="BNCP01000024">
    <property type="protein sequence ID" value="GIL82541.1"/>
    <property type="molecule type" value="Genomic_DNA"/>
</dbReference>
<feature type="transmembrane region" description="Helical" evidence="8">
    <location>
        <begin position="160"/>
        <end position="185"/>
    </location>
</feature>
<feature type="compositionally biased region" description="Basic residues" evidence="7">
    <location>
        <begin position="1727"/>
        <end position="1737"/>
    </location>
</feature>
<evidence type="ECO:0000256" key="2">
    <source>
        <dbReference type="ARBA" id="ARBA00022606"/>
    </source>
</evidence>
<dbReference type="Proteomes" id="UP000747110">
    <property type="component" value="Unassembled WGS sequence"/>
</dbReference>
<feature type="compositionally biased region" description="Low complexity" evidence="7">
    <location>
        <begin position="1711"/>
        <end position="1726"/>
    </location>
</feature>
<feature type="compositionally biased region" description="Gly residues" evidence="7">
    <location>
        <begin position="1331"/>
        <end position="1340"/>
    </location>
</feature>
<dbReference type="GO" id="GO:0005524">
    <property type="term" value="F:ATP binding"/>
    <property type="evidence" value="ECO:0007669"/>
    <property type="project" value="UniProtKB-KW"/>
</dbReference>
<sequence length="2812" mass="304534">MTLERAESVVSTGSASNFHELALKSGILNQDPEQDDLPQTSSLEAGVFGVLFTLQQKNQQRVRIHWSIIRYMMAAWQIYVTILNPEFGWDIDPDSIQWRWVSVLTFRWFKDVGYHWYEAALYIFAAVLAINVSLCTWVAWSFKEQKFDYVWPIKVVRCFSYVFLLVFDMTTLSFLQLGMSCNLSAHGKARFQLELFPNYSCQRPSQIANAVVSGLLLLVFVVIALLFNMAEVEVNPASKMTQSLGHSGAAMTAFGIKALMTLVGVVLGWPKVAAVAYCVLATWLAWEYLRWVPNLLIWVNCVKTGVATAMLSTAALQVVLVFQPRSASRQLTIAMAISLGPAFLAGAAVTWLRIKLFNAAVKRAFRNADPEAIKPQDIYHFAHPRDVEIAARCARVWTDLYTLEKTAVHRAEEIIKAGVALFPDNAYVALVYANFMLDMLGFSQTGAKHLEGVRKFNPSLMCRFMLFVRHQQATQKAASSNVGKGGNMDLLGYVEYQRKQRTVLRHHKDALQAMANFWRILGCSSVSFTLLSRALENIDNSVSKAESAYRVAMEFYNNSPRLVRLYARFLETIKQDPWTASQYYQTAERLEETKDYNSQGPSLPDGTPMSLIDEVEKGILVVNAFGDIQVANRTLYDMFGYKKGELDGKNVTALMPPHEAKRHPAILRRYIDSGDKAPPYFRHPVLGIHRERVALTVRIAVTRASGLGEDSVFIGFLELLPDEPGMGRVWVTSDGVIVCCDPGFVTCFGYHPDDVIGMHLDKLLRSSAHGGDDSLDRAASDIWVTNQANHNKKELVQRMLSIAVDRGNGGETVGANETKCHVLHKYDFAKPCNIEVRRDLTGSSILEVRMKLLSDEPQLLMVVERKGAIRHMSGDLAKVLGVRAGCDSDDEIGCNNNHRQVMLELMVEAPPCCLDDFLTSPWKAMHYKYRKYVKGGSPNLSGLWGCRAAVKDDSTFAGPTMKLVGMHGKPVYVHMAVSSREEDGEPMHVVRMARSSLETAVAERRIRMEVSLDGVVQELQYHGGKPVTHANPNGLFGFPAEELVGCRLADFMYLEAVHPHASTRQYPKVDLLAVAEALVTEADRSGCINACDIEGPAGFAPGKQTWESLDFATYDAMVTSALQVPGISWRVKVVSPRTAAQAFALGDPARTAAVLAKQTVQAVLKLDVVVPKPNAPSAVPDKLRVHAEIWLAEAVTGVLEIDGAGKISGILEEDVRPPGLLFGLPKEDILGSQLGTLLRLLPGQSPVGLLTDSGKAKKSALKASSKKGKIAIKVGPVHYLEGFHRDHQPLHLAVQVVGKPGPGNPVIAIIRFSSSKHPNALGTGDATQAGGPPGARGGGAPAAPRGAHVSLDLGERPVISRGGASISSRTGTAILRLREPSIAVTAATASVPVQPPALLPPPQTTTIGSNDSQGSTRTDTGADEAPKAPPPALTLTPVIMPRVTGAGGGGGGEIAAAAATMPAVLPGASALAAGVAGLMNARRVSPVTATTTTGPAEIGDADRTGTSSPEKPESPQLAGPSKVYTKRPSAAASRRVMEHGASPVSDTGASPVAGTANFGNDMLSTLPGVPLISSEKENPGPRVAAPLPSAVGKGVRGGKAGGAQDFNIETTSLAGADAGSDAGADLTGLGSVNKWVATDGKFYRNKLESTEGMIRVDADLDEGEDDGAGSFGGLSRATSSHFASPRGSLYGGAFPGEDDKPLVLQSHMHMHPQQHLQQQQHQLGGPHPHHYHQHRQNPYHPYGQQSGQQFGQQSGPFGSQQHPNHHHHHHYNNNWQQQFPHQHPSQHQQYQHQHNQQHPHPQQHLHPHARYGFGGDDGMAAVGAGGAGDYLGNGDWESPVPGNHRSHRLRRSSFLHSGSMILADAAFAMDSVSVDQGDEYDSDGDSDVSGITGGSGDSGNEDPADYKCGKRYRKLIKLMNSPHAKKAMVHLKVHTMLAVLAAVCIHVLSFSLITTSINKQSRALDQLAEAGGGQHYLQRSLVSMRALDQMYHGTDVATVYAKNNSEVFASDLLLYANMYRDVSKSLLQRNGGIVEQLFYTLKVQVWADVNLTTNANITEYIPVWDMISRVYVYAKTVFQDYKPWHIQGLELTSQTPVTFLLLSGQALSGDDIGMRPIVDALLESAIKWTKIVNNLQLTFLLVEGLCVAGFCALGMMYMLKSAFDQRYHLYETFLSIPIGLTRALAAQTTHLLDDESDSQSEEEDDKEHYEDGPTTATGPSGGATAAKRKALFDDSPTVLEMDSKNEGFANGALFNNDGVGTVAITGDAGGSSENDAAGGGPSSRPDNAEYDDSGIEVVATRHRYGQQPLTKMKGLSKRFKLPPQDSFGPLGDLSLLTRTPDPTDNILWSLGCGRALLCACLPQFFQRWWRSNNAVQPMFPPGQESGVQTRRVLIRNSKVAKGMLSLVLLYSLLVTLFYSVNYVILLNVTDQVALQAVADQNAERTYRAVFYAQELVAEKDPKAVSRRVEELRNATIALRDAYLTMRMGAKASTAVVDGAVEKFPSVIGGGLIKGSAAMFNLFYADNTCLRLPEHWPCPSHDYRFYEVTHSGVDGMMNQLLNELNNLADESMAAAAALLTSSGNNNTRLPGTNSTRWDFIYNVGTIDLNDANLRISSQHINDVKDVLRVVVILHVVLLLLLLGLFVSFLVLGYLPLLRRMEKEKRRIAELLSQLPPELDVMRLFSTAIMGSSNTHGGGHLHARRHSQVVGGSNNAAVFTGGSGGDVIETVAAVRPVSSPGLKADASSGQATLMNSANVNDGPSAGKLGDAGGSNVTFGAKAWKDILASRTSFGGASGAIHPLAASRALRGKAL</sequence>
<feature type="compositionally biased region" description="Low complexity" evidence="7">
    <location>
        <begin position="1738"/>
        <end position="1762"/>
    </location>
</feature>
<organism evidence="10 12">
    <name type="scientific">Volvox reticuliferus</name>
    <dbReference type="NCBI Taxonomy" id="1737510"/>
    <lineage>
        <taxon>Eukaryota</taxon>
        <taxon>Viridiplantae</taxon>
        <taxon>Chlorophyta</taxon>
        <taxon>core chlorophytes</taxon>
        <taxon>Chlorophyceae</taxon>
        <taxon>CS clade</taxon>
        <taxon>Chlamydomonadales</taxon>
        <taxon>Volvocaceae</taxon>
        <taxon>Volvox</taxon>
    </lineage>
</organism>
<dbReference type="PROSITE" id="PS50112">
    <property type="entry name" value="PAS"/>
    <property type="match status" value="1"/>
</dbReference>
<feature type="domain" description="PAS" evidence="9">
    <location>
        <begin position="611"/>
        <end position="674"/>
    </location>
</feature>
<evidence type="ECO:0000313" key="12">
    <source>
        <dbReference type="Proteomes" id="UP000747110"/>
    </source>
</evidence>
<gene>
    <name evidence="10" type="ORF">Vretifemale_11366</name>
    <name evidence="11" type="ORF">Vretimale_11960</name>
</gene>
<dbReference type="InterPro" id="IPR052994">
    <property type="entry name" value="Tiny_macrocysts_regulators"/>
</dbReference>
<reference evidence="10" key="1">
    <citation type="journal article" date="2021" name="Proc. Natl. Acad. Sci. U.S.A.">
        <title>Three genomes in the algal genus Volvox reveal the fate of a haploid sex-determining region after a transition to homothallism.</title>
        <authorList>
            <person name="Yamamoto K."/>
            <person name="Hamaji T."/>
            <person name="Kawai-Toyooka H."/>
            <person name="Matsuzaki R."/>
            <person name="Takahashi F."/>
            <person name="Nishimura Y."/>
            <person name="Kawachi M."/>
            <person name="Noguchi H."/>
            <person name="Minakuchi Y."/>
            <person name="Umen J.G."/>
            <person name="Toyoda A."/>
            <person name="Nozaki H."/>
        </authorList>
    </citation>
    <scope>NUCLEOTIDE SEQUENCE</scope>
    <source>
        <strain evidence="11">NIES-3785</strain>
        <strain evidence="10">NIES-3786</strain>
    </source>
</reference>
<feature type="compositionally biased region" description="Acidic residues" evidence="7">
    <location>
        <begin position="1876"/>
        <end position="1886"/>
    </location>
</feature>
<proteinExistence type="predicted"/>
<feature type="transmembrane region" description="Helical" evidence="8">
    <location>
        <begin position="247"/>
        <end position="267"/>
    </location>
</feature>
<feature type="region of interest" description="Disordered" evidence="7">
    <location>
        <begin position="1710"/>
        <end position="1811"/>
    </location>
</feature>
<dbReference type="SMART" id="SM00091">
    <property type="entry name" value="PAS"/>
    <property type="match status" value="2"/>
</dbReference>
<evidence type="ECO:0000259" key="9">
    <source>
        <dbReference type="PROSITE" id="PS50112"/>
    </source>
</evidence>
<dbReference type="FunFam" id="3.30.450.20:FF:000060">
    <property type="entry name" value="Sensor protein FixL"/>
    <property type="match status" value="1"/>
</dbReference>
<dbReference type="PANTHER" id="PTHR31600:SF2">
    <property type="entry name" value="GAMETE ENRICHED GENE 10 PROTEIN-RELATED"/>
    <property type="match status" value="1"/>
</dbReference>
<keyword evidence="12" id="KW-1185">Reference proteome</keyword>
<feature type="transmembrane region" description="Helical" evidence="8">
    <location>
        <begin position="2137"/>
        <end position="2159"/>
    </location>
</feature>
<evidence type="ECO:0000256" key="4">
    <source>
        <dbReference type="ARBA" id="ARBA00022741"/>
    </source>
</evidence>
<feature type="region of interest" description="Disordered" evidence="7">
    <location>
        <begin position="1318"/>
        <end position="1347"/>
    </location>
</feature>
<dbReference type="SUPFAM" id="SSF55785">
    <property type="entry name" value="PYP-like sensor domain (PAS domain)"/>
    <property type="match status" value="1"/>
</dbReference>
<dbReference type="Gene3D" id="3.30.450.20">
    <property type="entry name" value="PAS domain"/>
    <property type="match status" value="1"/>
</dbReference>
<dbReference type="EMBL" id="BNCQ01000025">
    <property type="protein sequence ID" value="GIM07921.1"/>
    <property type="molecule type" value="Genomic_DNA"/>
</dbReference>
<evidence type="ECO:0000313" key="10">
    <source>
        <dbReference type="EMBL" id="GIL82541.1"/>
    </source>
</evidence>
<feature type="transmembrane region" description="Helical" evidence="8">
    <location>
        <begin position="2630"/>
        <end position="2655"/>
    </location>
</feature>
<keyword evidence="8" id="KW-0472">Membrane</keyword>
<feature type="region of interest" description="Disordered" evidence="7">
    <location>
        <begin position="1393"/>
        <end position="1435"/>
    </location>
</feature>
<evidence type="ECO:0000313" key="11">
    <source>
        <dbReference type="EMBL" id="GIM07921.1"/>
    </source>
</evidence>
<dbReference type="OrthoDB" id="1470350at2759"/>
<dbReference type="PANTHER" id="PTHR31600">
    <property type="entry name" value="TINY MACROCYSTS PROTEIN B-RELATED"/>
    <property type="match status" value="1"/>
</dbReference>
<feature type="compositionally biased region" description="Low complexity" evidence="7">
    <location>
        <begin position="1772"/>
        <end position="1794"/>
    </location>
</feature>
<accession>A0A8J4CLI1</accession>
<dbReference type="InterPro" id="IPR057352">
    <property type="entry name" value="TPR_TmcB/C"/>
</dbReference>
<dbReference type="NCBIfam" id="TIGR00229">
    <property type="entry name" value="sensory_box"/>
    <property type="match status" value="1"/>
</dbReference>
<protein>
    <recommendedName>
        <fullName evidence="9">PAS domain-containing protein</fullName>
    </recommendedName>
</protein>